<evidence type="ECO:0000313" key="2">
    <source>
        <dbReference type="Proteomes" id="UP000834106"/>
    </source>
</evidence>
<dbReference type="Proteomes" id="UP000834106">
    <property type="component" value="Chromosome 17"/>
</dbReference>
<protein>
    <submittedName>
        <fullName evidence="1">Uncharacterized protein</fullName>
    </submittedName>
</protein>
<accession>A0AAD2A317</accession>
<dbReference type="AlphaFoldDB" id="A0AAD2A317"/>
<evidence type="ECO:0000313" key="1">
    <source>
        <dbReference type="EMBL" id="CAI9780452.1"/>
    </source>
</evidence>
<gene>
    <name evidence="1" type="ORF">FPE_LOCUS27882</name>
</gene>
<organism evidence="1 2">
    <name type="scientific">Fraxinus pennsylvanica</name>
    <dbReference type="NCBI Taxonomy" id="56036"/>
    <lineage>
        <taxon>Eukaryota</taxon>
        <taxon>Viridiplantae</taxon>
        <taxon>Streptophyta</taxon>
        <taxon>Embryophyta</taxon>
        <taxon>Tracheophyta</taxon>
        <taxon>Spermatophyta</taxon>
        <taxon>Magnoliopsida</taxon>
        <taxon>eudicotyledons</taxon>
        <taxon>Gunneridae</taxon>
        <taxon>Pentapetalae</taxon>
        <taxon>asterids</taxon>
        <taxon>lamiids</taxon>
        <taxon>Lamiales</taxon>
        <taxon>Oleaceae</taxon>
        <taxon>Oleeae</taxon>
        <taxon>Fraxinus</taxon>
    </lineage>
</organism>
<sequence>MVKPLLDPFKEMIESSLDPDPGTIQRRRDMDQMPFEPNEIMWSSIPNSNKIHKNQEIAKKASEQLFNLDVLRNGVPYVTMANIYAQAGSEVISSGCESVILNGYPSKRVRQFLI</sequence>
<reference evidence="1" key="1">
    <citation type="submission" date="2023-05" db="EMBL/GenBank/DDBJ databases">
        <authorList>
            <person name="Huff M."/>
        </authorList>
    </citation>
    <scope>NUCLEOTIDE SEQUENCE</scope>
</reference>
<dbReference type="EMBL" id="OU503052">
    <property type="protein sequence ID" value="CAI9780452.1"/>
    <property type="molecule type" value="Genomic_DNA"/>
</dbReference>
<proteinExistence type="predicted"/>
<name>A0AAD2A317_9LAMI</name>
<keyword evidence="2" id="KW-1185">Reference proteome</keyword>